<reference evidence="1" key="1">
    <citation type="submission" date="2024-04" db="EMBL/GenBank/DDBJ databases">
        <authorList>
            <consortium name="Molecular Ecology Group"/>
        </authorList>
    </citation>
    <scope>NUCLEOTIDE SEQUENCE</scope>
</reference>
<gene>
    <name evidence="1" type="ORF">LPLAT_LOCUS3115</name>
</gene>
<proteinExistence type="predicted"/>
<dbReference type="AlphaFoldDB" id="A0AAV2NCZ9"/>
<dbReference type="Proteomes" id="UP001497644">
    <property type="component" value="Chromosome 12"/>
</dbReference>
<protein>
    <submittedName>
        <fullName evidence="1">Uncharacterized protein</fullName>
    </submittedName>
</protein>
<organism evidence="1 2">
    <name type="scientific">Lasius platythorax</name>
    <dbReference type="NCBI Taxonomy" id="488582"/>
    <lineage>
        <taxon>Eukaryota</taxon>
        <taxon>Metazoa</taxon>
        <taxon>Ecdysozoa</taxon>
        <taxon>Arthropoda</taxon>
        <taxon>Hexapoda</taxon>
        <taxon>Insecta</taxon>
        <taxon>Pterygota</taxon>
        <taxon>Neoptera</taxon>
        <taxon>Endopterygota</taxon>
        <taxon>Hymenoptera</taxon>
        <taxon>Apocrita</taxon>
        <taxon>Aculeata</taxon>
        <taxon>Formicoidea</taxon>
        <taxon>Formicidae</taxon>
        <taxon>Formicinae</taxon>
        <taxon>Lasius</taxon>
        <taxon>Lasius</taxon>
    </lineage>
</organism>
<accession>A0AAV2NCZ9</accession>
<keyword evidence="2" id="KW-1185">Reference proteome</keyword>
<evidence type="ECO:0000313" key="1">
    <source>
        <dbReference type="EMBL" id="CAL1677041.1"/>
    </source>
</evidence>
<name>A0AAV2NCZ9_9HYME</name>
<sequence length="101" mass="11065">MLRRDACRVTVRVDELALFADLNAPAFTAPASVRGFIAPFAMMHRAMHTLMTRIASPNGAVNTTPPPISRFPNAHEMTYGSLTYAGTFFLIGSLLPQYPSH</sequence>
<evidence type="ECO:0000313" key="2">
    <source>
        <dbReference type="Proteomes" id="UP001497644"/>
    </source>
</evidence>
<dbReference type="EMBL" id="OZ034835">
    <property type="protein sequence ID" value="CAL1677041.1"/>
    <property type="molecule type" value="Genomic_DNA"/>
</dbReference>